<feature type="domain" description="Acyltransferase 3" evidence="4">
    <location>
        <begin position="260"/>
        <end position="648"/>
    </location>
</feature>
<name>A0ABD1DCX2_CULPP</name>
<keyword evidence="2" id="KW-1133">Transmembrane helix</keyword>
<feature type="signal peptide" evidence="3">
    <location>
        <begin position="1"/>
        <end position="21"/>
    </location>
</feature>
<feature type="transmembrane region" description="Helical" evidence="2">
    <location>
        <begin position="490"/>
        <end position="506"/>
    </location>
</feature>
<feature type="transmembrane region" description="Helical" evidence="2">
    <location>
        <begin position="344"/>
        <end position="363"/>
    </location>
</feature>
<gene>
    <name evidence="5" type="ORF">pipiens_009701</name>
</gene>
<feature type="transmembrane region" description="Helical" evidence="2">
    <location>
        <begin position="636"/>
        <end position="656"/>
    </location>
</feature>
<keyword evidence="2" id="KW-0812">Transmembrane</keyword>
<reference evidence="5 6" key="1">
    <citation type="submission" date="2024-05" db="EMBL/GenBank/DDBJ databases">
        <title>Culex pipiens pipiens assembly and annotation.</title>
        <authorList>
            <person name="Alout H."/>
            <person name="Durand T."/>
        </authorList>
    </citation>
    <scope>NUCLEOTIDE SEQUENCE [LARGE SCALE GENOMIC DNA]</scope>
    <source>
        <strain evidence="5">HA-2024</strain>
        <tissue evidence="5">Whole body</tissue>
    </source>
</reference>
<evidence type="ECO:0000259" key="4">
    <source>
        <dbReference type="Pfam" id="PF01757"/>
    </source>
</evidence>
<evidence type="ECO:0000313" key="5">
    <source>
        <dbReference type="EMBL" id="KAL1397515.1"/>
    </source>
</evidence>
<dbReference type="PANTHER" id="PTHR11161">
    <property type="entry name" value="O-ACYLTRANSFERASE"/>
    <property type="match status" value="1"/>
</dbReference>
<keyword evidence="3" id="KW-0732">Signal</keyword>
<keyword evidence="2" id="KW-0472">Membrane</keyword>
<feature type="transmembrane region" description="Helical" evidence="2">
    <location>
        <begin position="518"/>
        <end position="541"/>
    </location>
</feature>
<feature type="transmembrane region" description="Helical" evidence="2">
    <location>
        <begin position="260"/>
        <end position="278"/>
    </location>
</feature>
<protein>
    <recommendedName>
        <fullName evidence="4">Acyltransferase 3 domain-containing protein</fullName>
    </recommendedName>
</protein>
<feature type="transmembrane region" description="Helical" evidence="2">
    <location>
        <begin position="917"/>
        <end position="938"/>
    </location>
</feature>
<feature type="transmembrane region" description="Helical" evidence="2">
    <location>
        <begin position="187"/>
        <end position="206"/>
    </location>
</feature>
<sequence length="1046" mass="120795">MKWKLILAMIAGLMVIDPACGEELMKRSEYNRMPQVFVYDHYDECLFDEPEVETTTYCLVRAVIKPDNGSELWRMIEKFSSKTKMHLNHASLDRGICVRGDVEDALAKLKVDNVSALVVPKFEIGFPYIFGHNSFRNVEPYKRNYSELMAAIINKDLTERYGLKAYTEIEYCDRAGVDEFPIDGLDIAFLVIMAVLVVVMLASSWYDASCKSENGLNHYQEDMPSHKSMLLSSFSAIRNWYRLVSHSRDPTSRDLRMIQAIRHLTFVLTLIGHASMMVQSRTGWIVEQKYRELATMIIINGFQIVTTFFTISGLVFTITYVEKMRESGRKPGVLEIVIITVNRYIRLTPVYALFLLFEATWFIRLQDGPFWRRGVETSMINCRRHWWINLLYVNNYFKPDQPCMQHSWYLAADFQLSTIGLILVTLIIRFPRLKKPLITIVTAIAVIIPGVVIYLGSYEGVTIFSPESRRFMFWYDIAYYKTYLPMHMNLGMYMCGIIIGFLYLKYRNAGNRIRRSPWFRLAFFSIFIVGPGMFLIGRIFYVNDYPKPSVWMSVYFAGARVMWGLVALMGFCGFAFRISKPVTRIMNIKFFEVLGRLTYGAYVGHFFMIKMMYYNTRELSNLGSFDVAVKINSTLYLSYILSLAITLLVELPISALQKQLLQTFVKPGSNASSEGQVTPELKRNGTGRGSEYNRMPPMFVYDQYDECLFSDPDEVVGTYCMVRVVVKPDNASSIWRLIETFSSNTKLHMNHALLDRGICVIDVAETIARLKVDNISALVVPKFEIGFPYIYRYNSFRNVEPYKKNYSDLMAAIVNTDLTERYGLQAYTEIEYCDRTGVDEFPMDGVDIAFLVLITVLIIAVIASSYYDASWKSSNGLKHYQKDLSSQKSRLLSSFSLTRNWYRLVSSSRDPTSRELCFIQAVRFLVVTLVVYSHAAFFVQPRNGWVIEQTYHDTVSMIVANATQLVTTFFFISAFVFTITFVKKIKDSERKPGLMEIAVIIINRYIRLTPVYALVVMFEATWLIRIQDGPLWRRGIETNMINCRRN</sequence>
<feature type="transmembrane region" description="Helical" evidence="2">
    <location>
        <begin position="1005"/>
        <end position="1024"/>
    </location>
</feature>
<feature type="region of interest" description="Disordered" evidence="1">
    <location>
        <begin position="669"/>
        <end position="688"/>
    </location>
</feature>
<dbReference type="PANTHER" id="PTHR11161:SF22">
    <property type="entry name" value="ACYLTRANSFERASE 3 DOMAIN-CONTAINING PROTEIN-RELATED"/>
    <property type="match status" value="1"/>
</dbReference>
<proteinExistence type="predicted"/>
<dbReference type="Proteomes" id="UP001562425">
    <property type="component" value="Unassembled WGS sequence"/>
</dbReference>
<feature type="transmembrane region" description="Helical" evidence="2">
    <location>
        <begin position="298"/>
        <end position="321"/>
    </location>
</feature>
<dbReference type="Pfam" id="PF01757">
    <property type="entry name" value="Acyl_transf_3"/>
    <property type="match status" value="1"/>
</dbReference>
<evidence type="ECO:0000313" key="6">
    <source>
        <dbReference type="Proteomes" id="UP001562425"/>
    </source>
</evidence>
<feature type="transmembrane region" description="Helical" evidence="2">
    <location>
        <begin position="553"/>
        <end position="576"/>
    </location>
</feature>
<comment type="caution">
    <text evidence="5">The sequence shown here is derived from an EMBL/GenBank/DDBJ whole genome shotgun (WGS) entry which is preliminary data.</text>
</comment>
<dbReference type="AlphaFoldDB" id="A0ABD1DCX2"/>
<evidence type="ECO:0000256" key="1">
    <source>
        <dbReference type="SAM" id="MobiDB-lite"/>
    </source>
</evidence>
<evidence type="ECO:0000256" key="2">
    <source>
        <dbReference type="SAM" id="Phobius"/>
    </source>
</evidence>
<keyword evidence="6" id="KW-1185">Reference proteome</keyword>
<dbReference type="InterPro" id="IPR002656">
    <property type="entry name" value="Acyl_transf_3_dom"/>
</dbReference>
<organism evidence="5 6">
    <name type="scientific">Culex pipiens pipiens</name>
    <name type="common">Northern house mosquito</name>
    <dbReference type="NCBI Taxonomy" id="38569"/>
    <lineage>
        <taxon>Eukaryota</taxon>
        <taxon>Metazoa</taxon>
        <taxon>Ecdysozoa</taxon>
        <taxon>Arthropoda</taxon>
        <taxon>Hexapoda</taxon>
        <taxon>Insecta</taxon>
        <taxon>Pterygota</taxon>
        <taxon>Neoptera</taxon>
        <taxon>Endopterygota</taxon>
        <taxon>Diptera</taxon>
        <taxon>Nematocera</taxon>
        <taxon>Culicoidea</taxon>
        <taxon>Culicidae</taxon>
        <taxon>Culicinae</taxon>
        <taxon>Culicini</taxon>
        <taxon>Culex</taxon>
        <taxon>Culex</taxon>
    </lineage>
</organism>
<accession>A0ABD1DCX2</accession>
<dbReference type="EMBL" id="JBEHCU010006266">
    <property type="protein sequence ID" value="KAL1397515.1"/>
    <property type="molecule type" value="Genomic_DNA"/>
</dbReference>
<feature type="transmembrane region" description="Helical" evidence="2">
    <location>
        <begin position="958"/>
        <end position="982"/>
    </location>
</feature>
<feature type="chain" id="PRO_5044853691" description="Acyltransferase 3 domain-containing protein" evidence="3">
    <location>
        <begin position="22"/>
        <end position="1046"/>
    </location>
</feature>
<feature type="transmembrane region" description="Helical" evidence="2">
    <location>
        <begin position="848"/>
        <end position="867"/>
    </location>
</feature>
<feature type="transmembrane region" description="Helical" evidence="2">
    <location>
        <begin position="597"/>
        <end position="616"/>
    </location>
</feature>
<dbReference type="InterPro" id="IPR052728">
    <property type="entry name" value="O2_lipid_transport_reg"/>
</dbReference>
<evidence type="ECO:0000256" key="3">
    <source>
        <dbReference type="SAM" id="SignalP"/>
    </source>
</evidence>
<feature type="transmembrane region" description="Helical" evidence="2">
    <location>
        <begin position="437"/>
        <end position="456"/>
    </location>
</feature>
<feature type="transmembrane region" description="Helical" evidence="2">
    <location>
        <begin position="408"/>
        <end position="430"/>
    </location>
</feature>